<dbReference type="NCBIfam" id="NF001614">
    <property type="entry name" value="PRK00402.1"/>
    <property type="match status" value="1"/>
</dbReference>
<keyword evidence="1 6" id="KW-0004">4Fe-4S</keyword>
<dbReference type="InterPro" id="IPR001030">
    <property type="entry name" value="Acoase/IPM_deHydtase_lsu_aba"/>
</dbReference>
<dbReference type="InterPro" id="IPR018136">
    <property type="entry name" value="Aconitase_4Fe-4S_BS"/>
</dbReference>
<proteinExistence type="inferred from homology"/>
<comment type="cofactor">
    <cofactor evidence="6">
        <name>[4Fe-4S] cluster</name>
        <dbReference type="ChEBI" id="CHEBI:49883"/>
    </cofactor>
    <text evidence="6">Binds 1 [4Fe-4S] cluster per subunit.</text>
</comment>
<keyword evidence="4 6" id="KW-0411">Iron-sulfur</keyword>
<keyword evidence="3 6" id="KW-0408">Iron</keyword>
<organism evidence="8 9">
    <name type="scientific">Deinococcus oregonensis</name>
    <dbReference type="NCBI Taxonomy" id="1805970"/>
    <lineage>
        <taxon>Bacteria</taxon>
        <taxon>Thermotogati</taxon>
        <taxon>Deinococcota</taxon>
        <taxon>Deinococci</taxon>
        <taxon>Deinococcales</taxon>
        <taxon>Deinococcaceae</taxon>
        <taxon>Deinococcus</taxon>
    </lineage>
</organism>
<keyword evidence="2 6" id="KW-0479">Metal-binding</keyword>
<evidence type="ECO:0000313" key="8">
    <source>
        <dbReference type="EMBL" id="MFB9994873.1"/>
    </source>
</evidence>
<gene>
    <name evidence="6" type="primary">leuC</name>
    <name evidence="8" type="ORF">ACFFLM_23265</name>
</gene>
<dbReference type="Pfam" id="PF00330">
    <property type="entry name" value="Aconitase"/>
    <property type="match status" value="1"/>
</dbReference>
<evidence type="ECO:0000313" key="9">
    <source>
        <dbReference type="Proteomes" id="UP001589733"/>
    </source>
</evidence>
<dbReference type="NCBIfam" id="TIGR02086">
    <property type="entry name" value="IPMI_arch"/>
    <property type="match status" value="1"/>
</dbReference>
<dbReference type="PANTHER" id="PTHR43822">
    <property type="entry name" value="HOMOACONITASE, MITOCHONDRIAL-RELATED"/>
    <property type="match status" value="1"/>
</dbReference>
<keyword evidence="6" id="KW-0100">Branched-chain amino acid biosynthesis</keyword>
<protein>
    <recommendedName>
        <fullName evidence="6">3-isopropylmalate dehydratase large subunit</fullName>
        <ecNumber evidence="6">4.2.1.33</ecNumber>
    </recommendedName>
    <alternativeName>
        <fullName evidence="6">Alpha-IPM isomerase</fullName>
        <shortName evidence="6">IPMI</shortName>
    </alternativeName>
    <alternativeName>
        <fullName evidence="6">Isopropylmalate isomerase</fullName>
    </alternativeName>
</protein>
<dbReference type="InterPro" id="IPR050067">
    <property type="entry name" value="IPM_dehydratase_rel_enz"/>
</dbReference>
<evidence type="ECO:0000256" key="1">
    <source>
        <dbReference type="ARBA" id="ARBA00022485"/>
    </source>
</evidence>
<feature type="binding site" evidence="6">
    <location>
        <position position="362"/>
    </location>
    <ligand>
        <name>[4Fe-4S] cluster</name>
        <dbReference type="ChEBI" id="CHEBI:49883"/>
    </ligand>
</feature>
<comment type="similarity">
    <text evidence="6">Belongs to the aconitase/IPM isomerase family. LeuC type 2 subfamily.</text>
</comment>
<dbReference type="PROSITE" id="PS01244">
    <property type="entry name" value="ACONITASE_2"/>
    <property type="match status" value="1"/>
</dbReference>
<dbReference type="InterPro" id="IPR006251">
    <property type="entry name" value="Homoacnase/IPMdehydase_lsu"/>
</dbReference>
<dbReference type="InterPro" id="IPR036008">
    <property type="entry name" value="Aconitase_4Fe-4S_dom"/>
</dbReference>
<comment type="function">
    <text evidence="6">Catalyzes the isomerization between 2-isopropylmalate and 3-isopropylmalate, via the formation of 2-isopropylmaleate.</text>
</comment>
<feature type="domain" description="Aconitase/3-isopropylmalate dehydratase large subunit alpha/beta/alpha" evidence="7">
    <location>
        <begin position="35"/>
        <end position="413"/>
    </location>
</feature>
<reference evidence="8 9" key="1">
    <citation type="submission" date="2024-09" db="EMBL/GenBank/DDBJ databases">
        <authorList>
            <person name="Sun Q."/>
            <person name="Mori K."/>
        </authorList>
    </citation>
    <scope>NUCLEOTIDE SEQUENCE [LARGE SCALE GENOMIC DNA]</scope>
    <source>
        <strain evidence="8 9">JCM 13503</strain>
    </source>
</reference>
<comment type="caution">
    <text evidence="8">The sequence shown here is derived from an EMBL/GenBank/DDBJ whole genome shotgun (WGS) entry which is preliminary data.</text>
</comment>
<evidence type="ECO:0000256" key="6">
    <source>
        <dbReference type="HAMAP-Rule" id="MF_01027"/>
    </source>
</evidence>
<evidence type="ECO:0000256" key="5">
    <source>
        <dbReference type="ARBA" id="ARBA00023239"/>
    </source>
</evidence>
<dbReference type="Gene3D" id="3.30.499.10">
    <property type="entry name" value="Aconitase, domain 3"/>
    <property type="match status" value="2"/>
</dbReference>
<keyword evidence="6" id="KW-0028">Amino-acid biosynthesis</keyword>
<keyword evidence="6" id="KW-0432">Leucine biosynthesis</keyword>
<evidence type="ECO:0000256" key="4">
    <source>
        <dbReference type="ARBA" id="ARBA00023014"/>
    </source>
</evidence>
<name>A0ABV6B542_9DEIO</name>
<dbReference type="EMBL" id="JBHLYR010000067">
    <property type="protein sequence ID" value="MFB9994873.1"/>
    <property type="molecule type" value="Genomic_DNA"/>
</dbReference>
<evidence type="ECO:0000256" key="2">
    <source>
        <dbReference type="ARBA" id="ARBA00022723"/>
    </source>
</evidence>
<dbReference type="Proteomes" id="UP001589733">
    <property type="component" value="Unassembled WGS sequence"/>
</dbReference>
<comment type="pathway">
    <text evidence="6">Amino-acid biosynthesis; L-leucine biosynthesis; L-leucine from 3-methyl-2-oxobutanoate: step 2/4.</text>
</comment>
<feature type="binding site" evidence="6">
    <location>
        <position position="302"/>
    </location>
    <ligand>
        <name>[4Fe-4S] cluster</name>
        <dbReference type="ChEBI" id="CHEBI:49883"/>
    </ligand>
</feature>
<evidence type="ECO:0000256" key="3">
    <source>
        <dbReference type="ARBA" id="ARBA00023004"/>
    </source>
</evidence>
<feature type="binding site" evidence="6">
    <location>
        <position position="365"/>
    </location>
    <ligand>
        <name>[4Fe-4S] cluster</name>
        <dbReference type="ChEBI" id="CHEBI:49883"/>
    </ligand>
</feature>
<dbReference type="RefSeq" id="WP_380016250.1">
    <property type="nucleotide sequence ID" value="NZ_JBHLYR010000067.1"/>
</dbReference>
<comment type="catalytic activity">
    <reaction evidence="6">
        <text>(2R,3S)-3-isopropylmalate = (2S)-2-isopropylmalate</text>
        <dbReference type="Rhea" id="RHEA:32287"/>
        <dbReference type="ChEBI" id="CHEBI:1178"/>
        <dbReference type="ChEBI" id="CHEBI:35121"/>
        <dbReference type="EC" id="4.2.1.33"/>
    </reaction>
</comment>
<dbReference type="HAMAP" id="MF_01027">
    <property type="entry name" value="LeuC_type2"/>
    <property type="match status" value="1"/>
</dbReference>
<dbReference type="EC" id="4.2.1.33" evidence="6"/>
<dbReference type="PANTHER" id="PTHR43822:SF21">
    <property type="entry name" value="3-ISOPROPYLMALATE DEHYDRATASE LARGE SUBUNIT 1"/>
    <property type="match status" value="1"/>
</dbReference>
<keyword evidence="5 6" id="KW-0456">Lyase</keyword>
<sequence>MTLPALQPQTMAERILSVRGGKPVYAGDLAVVEVDQVMVVDSIAQSFIERMEHDLAAVPKFPERVSIVIDHVAPASTVSVAQAQKEAREYAAATGVRLFDVGRGICHQVLMEEGLARPGWIVLGSDSHSTTYGAVAAFGTGMGATDIALAAASGKTWLRVPESVKVTFTGNLQPGVSAKDAALEMIRVLGADGATYQSVEMHAGDRFTRGERMTLANLCVEAGAKAGLVVPGGEILTDYGYDIPEWVYPQPGAKYVREVVLDLDALRPRMSAPNEVDNVHDVAALSAELRGMHVDQVFIGTCTNGRIEDLREAAAVLKGHRVAPGTRLLIIPASSQVMEQAMEDGTLLTLQRAGAALGTPGCGPCMGRHQGVLAPGEVCVSTSNRNFIGRMGDKDAKVYLASPAVAAATAVMGRIALPEDVLAVVGA</sequence>
<dbReference type="SUPFAM" id="SSF53732">
    <property type="entry name" value="Aconitase iron-sulfur domain"/>
    <property type="match status" value="1"/>
</dbReference>
<dbReference type="NCBIfam" id="TIGR01343">
    <property type="entry name" value="hacA_fam"/>
    <property type="match status" value="1"/>
</dbReference>
<dbReference type="InterPro" id="IPR011826">
    <property type="entry name" value="HAcnase/IPMdehydase_lsu_prok"/>
</dbReference>
<accession>A0ABV6B542</accession>
<dbReference type="PRINTS" id="PR00415">
    <property type="entry name" value="ACONITASE"/>
</dbReference>
<comment type="subunit">
    <text evidence="6">Heterodimer of LeuC and LeuD.</text>
</comment>
<keyword evidence="9" id="KW-1185">Reference proteome</keyword>
<dbReference type="PROSITE" id="PS00450">
    <property type="entry name" value="ACONITASE_1"/>
    <property type="match status" value="1"/>
</dbReference>
<dbReference type="InterPro" id="IPR015931">
    <property type="entry name" value="Acnase/IPM_dHydase_lsu_aba_1/3"/>
</dbReference>
<evidence type="ECO:0000259" key="7">
    <source>
        <dbReference type="Pfam" id="PF00330"/>
    </source>
</evidence>